<sequence>MVVRLFVGGLPGDVTEEDLRQRFGKVSGCKVESVDLVMAREKGRGIRDFAYVNLEGRTLATEEAAVAQYIQTYHNTKWKGKRLRVEVARPDFHERLREEREAQTAACAVAAIQLTPNENVSIKSLYSGTKIQFD</sequence>
<protein>
    <recommendedName>
        <fullName evidence="3">RRM domain-containing protein</fullName>
    </recommendedName>
</protein>
<feature type="domain" description="RRM" evidence="3">
    <location>
        <begin position="3"/>
        <end position="90"/>
    </location>
</feature>
<dbReference type="InterPro" id="IPR012677">
    <property type="entry name" value="Nucleotide-bd_a/b_plait_sf"/>
</dbReference>
<name>A0A024UG37_9STRA</name>
<evidence type="ECO:0000313" key="4">
    <source>
        <dbReference type="EMBL" id="ETW05356.1"/>
    </source>
</evidence>
<dbReference type="InterPro" id="IPR000504">
    <property type="entry name" value="RRM_dom"/>
</dbReference>
<dbReference type="SUPFAM" id="SSF54928">
    <property type="entry name" value="RNA-binding domain, RBD"/>
    <property type="match status" value="1"/>
</dbReference>
<dbReference type="PANTHER" id="PTHR48029">
    <property type="entry name" value="NUCLEOLAR PROTEIN 8"/>
    <property type="match status" value="1"/>
</dbReference>
<dbReference type="Gene3D" id="3.30.70.330">
    <property type="match status" value="1"/>
</dbReference>
<organism evidence="4">
    <name type="scientific">Aphanomyces invadans</name>
    <dbReference type="NCBI Taxonomy" id="157072"/>
    <lineage>
        <taxon>Eukaryota</taxon>
        <taxon>Sar</taxon>
        <taxon>Stramenopiles</taxon>
        <taxon>Oomycota</taxon>
        <taxon>Saprolegniomycetes</taxon>
        <taxon>Saprolegniales</taxon>
        <taxon>Verrucalvaceae</taxon>
        <taxon>Aphanomyces</taxon>
    </lineage>
</organism>
<evidence type="ECO:0000256" key="2">
    <source>
        <dbReference type="PROSITE-ProRule" id="PRU00176"/>
    </source>
</evidence>
<dbReference type="GeneID" id="20081338"/>
<dbReference type="Pfam" id="PF00076">
    <property type="entry name" value="RRM_1"/>
    <property type="match status" value="1"/>
</dbReference>
<reference evidence="4" key="1">
    <citation type="submission" date="2013-12" db="EMBL/GenBank/DDBJ databases">
        <title>The Genome Sequence of Aphanomyces invadans NJM9701.</title>
        <authorList>
            <consortium name="The Broad Institute Genomics Platform"/>
            <person name="Russ C."/>
            <person name="Tyler B."/>
            <person name="van West P."/>
            <person name="Dieguez-Uribeondo J."/>
            <person name="Young S.K."/>
            <person name="Zeng Q."/>
            <person name="Gargeya S."/>
            <person name="Fitzgerald M."/>
            <person name="Abouelleil A."/>
            <person name="Alvarado L."/>
            <person name="Chapman S.B."/>
            <person name="Gainer-Dewar J."/>
            <person name="Goldberg J."/>
            <person name="Griggs A."/>
            <person name="Gujja S."/>
            <person name="Hansen M."/>
            <person name="Howarth C."/>
            <person name="Imamovic A."/>
            <person name="Ireland A."/>
            <person name="Larimer J."/>
            <person name="McCowan C."/>
            <person name="Murphy C."/>
            <person name="Pearson M."/>
            <person name="Poon T.W."/>
            <person name="Priest M."/>
            <person name="Roberts A."/>
            <person name="Saif S."/>
            <person name="Shea T."/>
            <person name="Sykes S."/>
            <person name="Wortman J."/>
            <person name="Nusbaum C."/>
            <person name="Birren B."/>
        </authorList>
    </citation>
    <scope>NUCLEOTIDE SEQUENCE [LARGE SCALE GENOMIC DNA]</scope>
    <source>
        <strain evidence="4">NJM9701</strain>
    </source>
</reference>
<dbReference type="RefSeq" id="XP_008866794.1">
    <property type="nucleotide sequence ID" value="XM_008868572.1"/>
</dbReference>
<keyword evidence="1 2" id="KW-0694">RNA-binding</keyword>
<dbReference type="EMBL" id="KI913957">
    <property type="protein sequence ID" value="ETW05356.1"/>
    <property type="molecule type" value="Genomic_DNA"/>
</dbReference>
<dbReference type="PROSITE" id="PS50102">
    <property type="entry name" value="RRM"/>
    <property type="match status" value="1"/>
</dbReference>
<dbReference type="PANTHER" id="PTHR48029:SF1">
    <property type="entry name" value="NUCLEOLAR PROTEIN 8"/>
    <property type="match status" value="1"/>
</dbReference>
<dbReference type="InterPro" id="IPR035979">
    <property type="entry name" value="RBD_domain_sf"/>
</dbReference>
<evidence type="ECO:0000259" key="3">
    <source>
        <dbReference type="PROSITE" id="PS50102"/>
    </source>
</evidence>
<dbReference type="VEuPathDB" id="FungiDB:H310_04288"/>
<dbReference type="OrthoDB" id="21643at2759"/>
<dbReference type="SMART" id="SM00360">
    <property type="entry name" value="RRM"/>
    <property type="match status" value="1"/>
</dbReference>
<accession>A0A024UG37</accession>
<dbReference type="AlphaFoldDB" id="A0A024UG37"/>
<gene>
    <name evidence="4" type="ORF">H310_04288</name>
</gene>
<evidence type="ECO:0000256" key="1">
    <source>
        <dbReference type="ARBA" id="ARBA00022884"/>
    </source>
</evidence>
<dbReference type="STRING" id="157072.A0A024UG37"/>
<dbReference type="GO" id="GO:0003723">
    <property type="term" value="F:RNA binding"/>
    <property type="evidence" value="ECO:0007669"/>
    <property type="project" value="UniProtKB-UniRule"/>
</dbReference>
<proteinExistence type="predicted"/>